<proteinExistence type="predicted"/>
<sequence length="39" mass="4494">MASKKSDFLRNKIEPFIVEAGAPAEEILRKMERISFQGR</sequence>
<evidence type="ECO:0000313" key="1">
    <source>
        <dbReference type="EMBL" id="SVE51265.1"/>
    </source>
</evidence>
<protein>
    <submittedName>
        <fullName evidence="1">Uncharacterized protein</fullName>
    </submittedName>
</protein>
<accession>A0A383E4G0</accession>
<name>A0A383E4G0_9ZZZZ</name>
<reference evidence="1" key="1">
    <citation type="submission" date="2018-05" db="EMBL/GenBank/DDBJ databases">
        <authorList>
            <person name="Lanie J.A."/>
            <person name="Ng W.-L."/>
            <person name="Kazmierczak K.M."/>
            <person name="Andrzejewski T.M."/>
            <person name="Davidsen T.M."/>
            <person name="Wayne K.J."/>
            <person name="Tettelin H."/>
            <person name="Glass J.I."/>
            <person name="Rusch D."/>
            <person name="Podicherti R."/>
            <person name="Tsui H.-C.T."/>
            <person name="Winkler M.E."/>
        </authorList>
    </citation>
    <scope>NUCLEOTIDE SEQUENCE</scope>
</reference>
<dbReference type="AlphaFoldDB" id="A0A383E4G0"/>
<gene>
    <name evidence="1" type="ORF">METZ01_LOCUS504119</name>
</gene>
<dbReference type="EMBL" id="UINC01222465">
    <property type="protein sequence ID" value="SVE51265.1"/>
    <property type="molecule type" value="Genomic_DNA"/>
</dbReference>
<organism evidence="1">
    <name type="scientific">marine metagenome</name>
    <dbReference type="NCBI Taxonomy" id="408172"/>
    <lineage>
        <taxon>unclassified sequences</taxon>
        <taxon>metagenomes</taxon>
        <taxon>ecological metagenomes</taxon>
    </lineage>
</organism>
<feature type="non-terminal residue" evidence="1">
    <location>
        <position position="39"/>
    </location>
</feature>